<evidence type="ECO:0000256" key="1">
    <source>
        <dbReference type="SAM" id="MobiDB-lite"/>
    </source>
</evidence>
<reference evidence="3 4" key="1">
    <citation type="journal article" date="2017" name="New Microbes New Infect">
        <title>Genome sequence of 'Leucobacter massiliensis' sp. nov. isolated from human pharynx after travel to the 2014 Hajj.</title>
        <authorList>
            <person name="Leangapichart T."/>
            <person name="Gautret P."/>
            <person name="Nguyen T.T."/>
            <person name="Armstrong N."/>
            <person name="Rolain J.M."/>
        </authorList>
    </citation>
    <scope>NUCLEOTIDE SEQUENCE [LARGE SCALE GENOMIC DNA]</scope>
    <source>
        <strain evidence="3 4">122RC15</strain>
    </source>
</reference>
<sequence>MSEDRETPASRAAETPDTPSNPGAPVEESEASRTEVLRAVERSRASGGDGSAPLGEPAAAEGAAGSETAGGAAAEVPAKGAAGAEGAVLAAPVATADADADEAARRRALSEVDTELDMDVKDRPARTALDARIAELEELPSAAGEPATPVRDGEIRISADHPMAALYMQTPMPPEIRGNRGAGVLIALLGTVGFALVYAGVLALWLAPSFAPSQFVANGLVPWLTSWVFIAAVAAFFVGLTVLVLILGRAGWWAYVLGGFFVAVLVWFAAAIAGALTGGPWSVDGEPVPPITFDVDGLRVLFQWIGSSVPVLGAAVVAREATVWFGAWIGARGRRMKRRNAEALAEYEAALAEVQAQRP</sequence>
<dbReference type="EMBL" id="MWZD01000016">
    <property type="protein sequence ID" value="PRI11437.1"/>
    <property type="molecule type" value="Genomic_DNA"/>
</dbReference>
<organism evidence="3 4">
    <name type="scientific">Leucobacter massiliensis</name>
    <dbReference type="NCBI Taxonomy" id="1686285"/>
    <lineage>
        <taxon>Bacteria</taxon>
        <taxon>Bacillati</taxon>
        <taxon>Actinomycetota</taxon>
        <taxon>Actinomycetes</taxon>
        <taxon>Micrococcales</taxon>
        <taxon>Microbacteriaceae</taxon>
        <taxon>Leucobacter</taxon>
    </lineage>
</organism>
<keyword evidence="2" id="KW-0472">Membrane</keyword>
<dbReference type="Proteomes" id="UP000238650">
    <property type="component" value="Unassembled WGS sequence"/>
</dbReference>
<evidence type="ECO:0000256" key="2">
    <source>
        <dbReference type="SAM" id="Phobius"/>
    </source>
</evidence>
<dbReference type="OrthoDB" id="5109074at2"/>
<protein>
    <submittedName>
        <fullName evidence="3">Uncharacterized protein</fullName>
    </submittedName>
</protein>
<feature type="compositionally biased region" description="Basic and acidic residues" evidence="1">
    <location>
        <begin position="30"/>
        <end position="44"/>
    </location>
</feature>
<proteinExistence type="predicted"/>
<name>A0A2S9QPC3_9MICO</name>
<gene>
    <name evidence="3" type="ORF">B4915_06270</name>
</gene>
<feature type="transmembrane region" description="Helical" evidence="2">
    <location>
        <begin position="227"/>
        <end position="247"/>
    </location>
</feature>
<evidence type="ECO:0000313" key="4">
    <source>
        <dbReference type="Proteomes" id="UP000238650"/>
    </source>
</evidence>
<feature type="transmembrane region" description="Helical" evidence="2">
    <location>
        <begin position="301"/>
        <end position="329"/>
    </location>
</feature>
<dbReference type="AlphaFoldDB" id="A0A2S9QPC3"/>
<feature type="compositionally biased region" description="Low complexity" evidence="1">
    <location>
        <begin position="51"/>
        <end position="74"/>
    </location>
</feature>
<dbReference type="RefSeq" id="WP_105804985.1">
    <property type="nucleotide sequence ID" value="NZ_MWZD01000016.1"/>
</dbReference>
<keyword evidence="2" id="KW-1133">Transmembrane helix</keyword>
<keyword evidence="2" id="KW-0812">Transmembrane</keyword>
<comment type="caution">
    <text evidence="3">The sequence shown here is derived from an EMBL/GenBank/DDBJ whole genome shotgun (WGS) entry which is preliminary data.</text>
</comment>
<evidence type="ECO:0000313" key="3">
    <source>
        <dbReference type="EMBL" id="PRI11437.1"/>
    </source>
</evidence>
<accession>A0A2S9QPC3</accession>
<feature type="transmembrane region" description="Helical" evidence="2">
    <location>
        <begin position="182"/>
        <end position="207"/>
    </location>
</feature>
<keyword evidence="4" id="KW-1185">Reference proteome</keyword>
<feature type="transmembrane region" description="Helical" evidence="2">
    <location>
        <begin position="254"/>
        <end position="281"/>
    </location>
</feature>
<feature type="region of interest" description="Disordered" evidence="1">
    <location>
        <begin position="1"/>
        <end position="74"/>
    </location>
</feature>